<protein>
    <submittedName>
        <fullName evidence="2">Substrate-binding domain-containing protein</fullName>
    </submittedName>
</protein>
<dbReference type="PANTHER" id="PTHR38431">
    <property type="entry name" value="BLL2305 PROTEIN"/>
    <property type="match status" value="1"/>
</dbReference>
<dbReference type="Gene3D" id="1.10.260.40">
    <property type="entry name" value="lambda repressor-like DNA-binding domains"/>
    <property type="match status" value="1"/>
</dbReference>
<keyword evidence="3" id="KW-1185">Reference proteome</keyword>
<evidence type="ECO:0000313" key="2">
    <source>
        <dbReference type="EMBL" id="MEX6429239.1"/>
    </source>
</evidence>
<dbReference type="Pfam" id="PF12727">
    <property type="entry name" value="PBP_like"/>
    <property type="match status" value="1"/>
</dbReference>
<dbReference type="SUPFAM" id="SSF47413">
    <property type="entry name" value="lambda repressor-like DNA-binding domains"/>
    <property type="match status" value="1"/>
</dbReference>
<dbReference type="Proteomes" id="UP001560267">
    <property type="component" value="Unassembled WGS sequence"/>
</dbReference>
<dbReference type="SMART" id="SM00530">
    <property type="entry name" value="HTH_XRE"/>
    <property type="match status" value="1"/>
</dbReference>
<proteinExistence type="predicted"/>
<dbReference type="InterPro" id="IPR010982">
    <property type="entry name" value="Lambda_DNA-bd_dom_sf"/>
</dbReference>
<evidence type="ECO:0000259" key="1">
    <source>
        <dbReference type="PROSITE" id="PS50943"/>
    </source>
</evidence>
<dbReference type="CDD" id="cd00093">
    <property type="entry name" value="HTH_XRE"/>
    <property type="match status" value="1"/>
</dbReference>
<dbReference type="RefSeq" id="WP_298386699.1">
    <property type="nucleotide sequence ID" value="NZ_JBFSHR010000012.1"/>
</dbReference>
<dbReference type="InterPro" id="IPR024370">
    <property type="entry name" value="PBP_domain"/>
</dbReference>
<name>A0ABV3Y436_9ACTN</name>
<dbReference type="EMBL" id="JBFSHR010000012">
    <property type="protein sequence ID" value="MEX6429239.1"/>
    <property type="molecule type" value="Genomic_DNA"/>
</dbReference>
<evidence type="ECO:0000313" key="3">
    <source>
        <dbReference type="Proteomes" id="UP001560267"/>
    </source>
</evidence>
<sequence>MPRDSGADRVRLARIGLGLSQQELAMRLGVSRQAIAAIEAGSSDPSLKVAIALARELGAGVEELFSPTIEYPQVQATSVAPELAATRAKFSDVAGRPVALPLAGDYSLNVGFSAADAVISGTDGNTLTLVPSREMPTALIVAGCDPALALLPGVITYLEPRVECLWWPASNAEALALLREGLVHVAGFHLAVGEPLPAVDAALFRFARWREGLAFRSMPPTAMQVRQGLRLANRQSGSEARRMVDQYLRENELLLEEVPGYESSITAHALVGSALAAGVADYGVTTEPVALAFGLGFTELAIEDFILAIPSDFVPTRQIRLLFQALTSQQFRSQLAAIRGYLEVERSGEPVE</sequence>
<dbReference type="PANTHER" id="PTHR38431:SF1">
    <property type="entry name" value="BLL2305 PROTEIN"/>
    <property type="match status" value="1"/>
</dbReference>
<dbReference type="PROSITE" id="PS50943">
    <property type="entry name" value="HTH_CROC1"/>
    <property type="match status" value="1"/>
</dbReference>
<accession>A0ABV3Y436</accession>
<feature type="domain" description="HTH cro/C1-type" evidence="1">
    <location>
        <begin position="10"/>
        <end position="64"/>
    </location>
</feature>
<dbReference type="Pfam" id="PF01381">
    <property type="entry name" value="HTH_3"/>
    <property type="match status" value="1"/>
</dbReference>
<organism evidence="2 3">
    <name type="scientific">Ferrimicrobium acidiphilum</name>
    <dbReference type="NCBI Taxonomy" id="121039"/>
    <lineage>
        <taxon>Bacteria</taxon>
        <taxon>Bacillati</taxon>
        <taxon>Actinomycetota</taxon>
        <taxon>Acidimicrobiia</taxon>
        <taxon>Acidimicrobiales</taxon>
        <taxon>Acidimicrobiaceae</taxon>
        <taxon>Ferrimicrobium</taxon>
    </lineage>
</organism>
<gene>
    <name evidence="2" type="ORF">AB6A68_05225</name>
</gene>
<dbReference type="InterPro" id="IPR001387">
    <property type="entry name" value="Cro/C1-type_HTH"/>
</dbReference>
<reference evidence="2 3" key="1">
    <citation type="submission" date="2024-07" db="EMBL/GenBank/DDBJ databases">
        <title>Draft Genome Sequence of Ferrimicrobium acidiphilum Strain YE2023, Isolated from a Pulp of Bioleach Reactor.</title>
        <authorList>
            <person name="Elkina Y.A."/>
            <person name="Bulaeva A.G."/>
            <person name="Beletsky A.V."/>
            <person name="Mardanov A.V."/>
        </authorList>
    </citation>
    <scope>NUCLEOTIDE SEQUENCE [LARGE SCALE GENOMIC DNA]</scope>
    <source>
        <strain evidence="2 3">YE2023</strain>
    </source>
</reference>
<comment type="caution">
    <text evidence="2">The sequence shown here is derived from an EMBL/GenBank/DDBJ whole genome shotgun (WGS) entry which is preliminary data.</text>
</comment>